<evidence type="ECO:0000313" key="8">
    <source>
        <dbReference type="EMBL" id="KFI25672.1"/>
    </source>
</evidence>
<keyword evidence="5" id="KW-0547">Nucleotide-binding</keyword>
<dbReference type="SUPFAM" id="SSF55874">
    <property type="entry name" value="ATPase domain of HSP90 chaperone/DNA topoisomerase II/histidine kinase"/>
    <property type="match status" value="1"/>
</dbReference>
<keyword evidence="7" id="KW-0067">ATP-binding</keyword>
<dbReference type="Pfam" id="PF07536">
    <property type="entry name" value="HWE_HK"/>
    <property type="match status" value="1"/>
</dbReference>
<dbReference type="SMART" id="SM00911">
    <property type="entry name" value="HWE_HK"/>
    <property type="match status" value="1"/>
</dbReference>
<proteinExistence type="predicted"/>
<dbReference type="EC" id="2.7.13.3" evidence="2"/>
<dbReference type="Gene3D" id="3.30.450.20">
    <property type="entry name" value="PAS domain"/>
    <property type="match status" value="1"/>
</dbReference>
<evidence type="ECO:0000256" key="7">
    <source>
        <dbReference type="ARBA" id="ARBA00022840"/>
    </source>
</evidence>
<evidence type="ECO:0000256" key="1">
    <source>
        <dbReference type="ARBA" id="ARBA00000085"/>
    </source>
</evidence>
<name>A0A086XUH2_9RHOB</name>
<dbReference type="InterPro" id="IPR036890">
    <property type="entry name" value="HATPase_C_sf"/>
</dbReference>
<dbReference type="InterPro" id="IPR011102">
    <property type="entry name" value="Sig_transdc_His_kinase_HWE"/>
</dbReference>
<organism evidence="8 9">
    <name type="scientific">Haematobacter massiliensis</name>
    <dbReference type="NCBI Taxonomy" id="195105"/>
    <lineage>
        <taxon>Bacteria</taxon>
        <taxon>Pseudomonadati</taxon>
        <taxon>Pseudomonadota</taxon>
        <taxon>Alphaproteobacteria</taxon>
        <taxon>Rhodobacterales</taxon>
        <taxon>Paracoccaceae</taxon>
        <taxon>Haematobacter</taxon>
    </lineage>
</organism>
<keyword evidence="9" id="KW-1185">Reference proteome</keyword>
<evidence type="ECO:0000256" key="2">
    <source>
        <dbReference type="ARBA" id="ARBA00012438"/>
    </source>
</evidence>
<keyword evidence="3" id="KW-0597">Phosphoprotein</keyword>
<dbReference type="GO" id="GO:0004673">
    <property type="term" value="F:protein histidine kinase activity"/>
    <property type="evidence" value="ECO:0007669"/>
    <property type="project" value="UniProtKB-EC"/>
</dbReference>
<gene>
    <name evidence="8" type="ORF">CN97_07805</name>
</gene>
<accession>A0A086XUH2</accession>
<dbReference type="EMBL" id="JGYG01000023">
    <property type="protein sequence ID" value="KFI25672.1"/>
    <property type="molecule type" value="Genomic_DNA"/>
</dbReference>
<evidence type="ECO:0000256" key="4">
    <source>
        <dbReference type="ARBA" id="ARBA00022679"/>
    </source>
</evidence>
<dbReference type="GO" id="GO:0005524">
    <property type="term" value="F:ATP binding"/>
    <property type="evidence" value="ECO:0007669"/>
    <property type="project" value="UniProtKB-KW"/>
</dbReference>
<keyword evidence="6 8" id="KW-0418">Kinase</keyword>
<dbReference type="Proteomes" id="UP000028826">
    <property type="component" value="Unassembled WGS sequence"/>
</dbReference>
<evidence type="ECO:0000256" key="6">
    <source>
        <dbReference type="ARBA" id="ARBA00022777"/>
    </source>
</evidence>
<dbReference type="Gene3D" id="3.30.565.10">
    <property type="entry name" value="Histidine kinase-like ATPase, C-terminal domain"/>
    <property type="match status" value="1"/>
</dbReference>
<evidence type="ECO:0000256" key="5">
    <source>
        <dbReference type="ARBA" id="ARBA00022741"/>
    </source>
</evidence>
<dbReference type="RefSeq" id="WP_035714675.1">
    <property type="nucleotide sequence ID" value="NZ_CP035509.1"/>
</dbReference>
<reference evidence="8" key="1">
    <citation type="submission" date="2014-03" db="EMBL/GenBank/DDBJ databases">
        <title>Genome of Haematobacter massiliensis CCUG 47968.</title>
        <authorList>
            <person name="Wang D."/>
            <person name="Wang G."/>
        </authorList>
    </citation>
    <scope>NUCLEOTIDE SEQUENCE [LARGE SCALE GENOMIC DNA]</scope>
    <source>
        <strain evidence="8">CCUG 47968</strain>
    </source>
</reference>
<dbReference type="AlphaFoldDB" id="A0A086XUH2"/>
<evidence type="ECO:0000256" key="3">
    <source>
        <dbReference type="ARBA" id="ARBA00022553"/>
    </source>
</evidence>
<comment type="caution">
    <text evidence="8">The sequence shown here is derived from an EMBL/GenBank/DDBJ whole genome shotgun (WGS) entry which is preliminary data.</text>
</comment>
<comment type="catalytic activity">
    <reaction evidence="1">
        <text>ATP + protein L-histidine = ADP + protein N-phospho-L-histidine.</text>
        <dbReference type="EC" id="2.7.13.3"/>
    </reaction>
</comment>
<protein>
    <recommendedName>
        <fullName evidence="2">histidine kinase</fullName>
        <ecNumber evidence="2">2.7.13.3</ecNumber>
    </recommendedName>
</protein>
<dbReference type="STRING" id="195105.CN97_07805"/>
<sequence>MTTSLAFLDLTIPMAQRVAEHDWSSTPLGPIDTWPPVLKITVSLTLRSGFPKCLCWGSELIAIYNDAFIPTLGDKGDCLGLPFSVIWQESWDTIGPIVAKAMVGEATFVKDFPMKVRRDANGLAEAFFTFSYSPVVDEEGVVRGIMDTVIETTDRVRFERRAAISNRELVHRSKNSYALVTAIVRQIARQASTVEEYRDKLVQRISDMGHAQDVLSLRAHEEATVRDVVHHMRERMDGKGTRITLSGPDVALSDEETFALTLALFELATNSAKYGALSAEAGRVSVDWSLSGEGTNATFIFCWTERGGPPVAPPQRRGFGSFLVKQMLAAEFGGEVSVDYPEEGVVCQLTCQRSER</sequence>
<dbReference type="eggNOG" id="COG3920">
    <property type="taxonomic scope" value="Bacteria"/>
</dbReference>
<evidence type="ECO:0000313" key="9">
    <source>
        <dbReference type="Proteomes" id="UP000028826"/>
    </source>
</evidence>
<dbReference type="PANTHER" id="PTHR41523">
    <property type="entry name" value="TWO-COMPONENT SYSTEM SENSOR PROTEIN"/>
    <property type="match status" value="1"/>
</dbReference>
<dbReference type="PANTHER" id="PTHR41523:SF7">
    <property type="entry name" value="HISTIDINE KINASE"/>
    <property type="match status" value="1"/>
</dbReference>
<keyword evidence="4" id="KW-0808">Transferase</keyword>
<dbReference type="OrthoDB" id="9816309at2"/>